<feature type="domain" description="Protein kinase" evidence="19">
    <location>
        <begin position="123"/>
        <end position="374"/>
    </location>
</feature>
<dbReference type="GO" id="GO:0046872">
    <property type="term" value="F:metal ion binding"/>
    <property type="evidence" value="ECO:0007669"/>
    <property type="project" value="UniProtKB-KW"/>
</dbReference>
<feature type="coiled-coil region" evidence="17">
    <location>
        <begin position="149"/>
        <end position="176"/>
    </location>
</feature>
<protein>
    <recommendedName>
        <fullName evidence="4">non-specific serine/threonine protein kinase</fullName>
        <ecNumber evidence="4">2.7.11.1</ecNumber>
    </recommendedName>
</protein>
<dbReference type="GO" id="GO:0005524">
    <property type="term" value="F:ATP binding"/>
    <property type="evidence" value="ECO:0007669"/>
    <property type="project" value="UniProtKB-UniRule"/>
</dbReference>
<evidence type="ECO:0000256" key="14">
    <source>
        <dbReference type="ARBA" id="ARBA00047899"/>
    </source>
</evidence>
<name>F1KW57_ASCSU</name>
<keyword evidence="17" id="KW-0175">Coiled coil</keyword>
<evidence type="ECO:0000256" key="7">
    <source>
        <dbReference type="ARBA" id="ARBA00022553"/>
    </source>
</evidence>
<dbReference type="Pfam" id="PF00069">
    <property type="entry name" value="Pkinase"/>
    <property type="match status" value="1"/>
</dbReference>
<evidence type="ECO:0000256" key="15">
    <source>
        <dbReference type="ARBA" id="ARBA00048679"/>
    </source>
</evidence>
<evidence type="ECO:0000256" key="18">
    <source>
        <dbReference type="SAM" id="MobiDB-lite"/>
    </source>
</evidence>
<comment type="cofactor">
    <cofactor evidence="1">
        <name>Mg(2+)</name>
        <dbReference type="ChEBI" id="CHEBI:18420"/>
    </cofactor>
</comment>
<dbReference type="InterPro" id="IPR017441">
    <property type="entry name" value="Protein_kinase_ATP_BS"/>
</dbReference>
<feature type="region of interest" description="Disordered" evidence="18">
    <location>
        <begin position="1"/>
        <end position="26"/>
    </location>
</feature>
<feature type="region of interest" description="Disordered" evidence="18">
    <location>
        <begin position="579"/>
        <end position="626"/>
    </location>
</feature>
<proteinExistence type="evidence at transcript level"/>
<dbReference type="EMBL" id="JI166881">
    <property type="protein sequence ID" value="ADY42111.1"/>
    <property type="molecule type" value="mRNA"/>
</dbReference>
<comment type="subcellular location">
    <subcellularLocation>
        <location evidence="2">Cytoplasm</location>
    </subcellularLocation>
</comment>
<dbReference type="EC" id="2.7.11.1" evidence="4"/>
<dbReference type="InterPro" id="IPR011009">
    <property type="entry name" value="Kinase-like_dom_sf"/>
</dbReference>
<dbReference type="SMART" id="SM00220">
    <property type="entry name" value="S_TKc"/>
    <property type="match status" value="1"/>
</dbReference>
<dbReference type="Gene3D" id="3.30.200.20">
    <property type="entry name" value="Phosphorylase Kinase, domain 1"/>
    <property type="match status" value="1"/>
</dbReference>
<dbReference type="AlphaFoldDB" id="F1KW57"/>
<dbReference type="FunFam" id="1.10.510.10:FF:000411">
    <property type="entry name" value="Probable Ste20-like kinase Don3"/>
    <property type="match status" value="1"/>
</dbReference>
<keyword evidence="6" id="KW-0723">Serine/threonine-protein kinase</keyword>
<evidence type="ECO:0000259" key="19">
    <source>
        <dbReference type="PROSITE" id="PS50011"/>
    </source>
</evidence>
<evidence type="ECO:0000256" key="11">
    <source>
        <dbReference type="ARBA" id="ARBA00022777"/>
    </source>
</evidence>
<evidence type="ECO:0000256" key="5">
    <source>
        <dbReference type="ARBA" id="ARBA00022490"/>
    </source>
</evidence>
<evidence type="ECO:0000256" key="17">
    <source>
        <dbReference type="SAM" id="Coils"/>
    </source>
</evidence>
<feature type="compositionally biased region" description="Low complexity" evidence="18">
    <location>
        <begin position="606"/>
        <end position="618"/>
    </location>
</feature>
<dbReference type="InterPro" id="IPR050629">
    <property type="entry name" value="STE20/SPS1-PAK"/>
</dbReference>
<dbReference type="CDD" id="cd06609">
    <property type="entry name" value="STKc_MST3_like"/>
    <property type="match status" value="1"/>
</dbReference>
<evidence type="ECO:0000256" key="16">
    <source>
        <dbReference type="PROSITE-ProRule" id="PRU10141"/>
    </source>
</evidence>
<dbReference type="PANTHER" id="PTHR48012:SF10">
    <property type="entry name" value="FI20177P1"/>
    <property type="match status" value="1"/>
</dbReference>
<feature type="compositionally biased region" description="Polar residues" evidence="18">
    <location>
        <begin position="98"/>
        <end position="108"/>
    </location>
</feature>
<dbReference type="GO" id="GO:0005737">
    <property type="term" value="C:cytoplasm"/>
    <property type="evidence" value="ECO:0007669"/>
    <property type="project" value="UniProtKB-SubCell"/>
</dbReference>
<comment type="similarity">
    <text evidence="3">Belongs to the protein kinase superfamily. STE Ser/Thr protein kinase family. STE20 subfamily.</text>
</comment>
<dbReference type="InterPro" id="IPR000719">
    <property type="entry name" value="Prot_kinase_dom"/>
</dbReference>
<keyword evidence="9" id="KW-0479">Metal-binding</keyword>
<reference evidence="20" key="1">
    <citation type="journal article" date="2011" name="Genome Res.">
        <title>Deep small RNA sequencing from the nematode Ascaris reveals conservation, functional diversification, and novel developmental profiles.</title>
        <authorList>
            <person name="Wang J."/>
            <person name="Czech B."/>
            <person name="Crunk A."/>
            <person name="Wallace A."/>
            <person name="Mitreva M."/>
            <person name="Hannon G.J."/>
            <person name="Davis R.E."/>
        </authorList>
    </citation>
    <scope>NUCLEOTIDE SEQUENCE</scope>
</reference>
<feature type="compositionally biased region" description="Polar residues" evidence="18">
    <location>
        <begin position="579"/>
        <end position="605"/>
    </location>
</feature>
<dbReference type="Gene3D" id="1.10.12.70">
    <property type="match status" value="1"/>
</dbReference>
<evidence type="ECO:0000256" key="3">
    <source>
        <dbReference type="ARBA" id="ARBA00008874"/>
    </source>
</evidence>
<evidence type="ECO:0000256" key="2">
    <source>
        <dbReference type="ARBA" id="ARBA00004496"/>
    </source>
</evidence>
<evidence type="ECO:0000256" key="4">
    <source>
        <dbReference type="ARBA" id="ARBA00012513"/>
    </source>
</evidence>
<evidence type="ECO:0000256" key="13">
    <source>
        <dbReference type="ARBA" id="ARBA00022842"/>
    </source>
</evidence>
<dbReference type="GO" id="GO:0004674">
    <property type="term" value="F:protein serine/threonine kinase activity"/>
    <property type="evidence" value="ECO:0007669"/>
    <property type="project" value="UniProtKB-KW"/>
</dbReference>
<organism evidence="20">
    <name type="scientific">Ascaris suum</name>
    <name type="common">Pig roundworm</name>
    <name type="synonym">Ascaris lumbricoides</name>
    <dbReference type="NCBI Taxonomy" id="6253"/>
    <lineage>
        <taxon>Eukaryota</taxon>
        <taxon>Metazoa</taxon>
        <taxon>Ecdysozoa</taxon>
        <taxon>Nematoda</taxon>
        <taxon>Chromadorea</taxon>
        <taxon>Rhabditida</taxon>
        <taxon>Spirurina</taxon>
        <taxon>Ascaridomorpha</taxon>
        <taxon>Ascaridoidea</taxon>
        <taxon>Ascarididae</taxon>
        <taxon>Ascaris</taxon>
    </lineage>
</organism>
<evidence type="ECO:0000256" key="12">
    <source>
        <dbReference type="ARBA" id="ARBA00022840"/>
    </source>
</evidence>
<evidence type="ECO:0000313" key="20">
    <source>
        <dbReference type="EMBL" id="ADY42111.1"/>
    </source>
</evidence>
<dbReference type="PANTHER" id="PTHR48012">
    <property type="entry name" value="STERILE20-LIKE KINASE, ISOFORM B-RELATED"/>
    <property type="match status" value="1"/>
</dbReference>
<keyword evidence="7" id="KW-0597">Phosphoprotein</keyword>
<comment type="catalytic activity">
    <reaction evidence="15">
        <text>L-seryl-[protein] + ATP = O-phospho-L-seryl-[protein] + ADP + H(+)</text>
        <dbReference type="Rhea" id="RHEA:17989"/>
        <dbReference type="Rhea" id="RHEA-COMP:9863"/>
        <dbReference type="Rhea" id="RHEA-COMP:11604"/>
        <dbReference type="ChEBI" id="CHEBI:15378"/>
        <dbReference type="ChEBI" id="CHEBI:29999"/>
        <dbReference type="ChEBI" id="CHEBI:30616"/>
        <dbReference type="ChEBI" id="CHEBI:83421"/>
        <dbReference type="ChEBI" id="CHEBI:456216"/>
        <dbReference type="EC" id="2.7.11.1"/>
    </reaction>
</comment>
<keyword evidence="5" id="KW-0963">Cytoplasm</keyword>
<dbReference type="SUPFAM" id="SSF56112">
    <property type="entry name" value="Protein kinase-like (PK-like)"/>
    <property type="match status" value="1"/>
</dbReference>
<evidence type="ECO:0000256" key="10">
    <source>
        <dbReference type="ARBA" id="ARBA00022741"/>
    </source>
</evidence>
<keyword evidence="13" id="KW-0460">Magnesium</keyword>
<dbReference type="FunFam" id="3.30.200.20:FF:000092">
    <property type="entry name" value="Serine/threonine-protein kinase 24"/>
    <property type="match status" value="1"/>
</dbReference>
<feature type="region of interest" description="Disordered" evidence="18">
    <location>
        <begin position="395"/>
        <end position="483"/>
    </location>
</feature>
<dbReference type="InterPro" id="IPR046409">
    <property type="entry name" value="PDC10_dimerisation_sf"/>
</dbReference>
<accession>F1KW57</accession>
<evidence type="ECO:0000256" key="8">
    <source>
        <dbReference type="ARBA" id="ARBA00022679"/>
    </source>
</evidence>
<feature type="region of interest" description="Disordered" evidence="18">
    <location>
        <begin position="77"/>
        <end position="118"/>
    </location>
</feature>
<evidence type="ECO:0000256" key="1">
    <source>
        <dbReference type="ARBA" id="ARBA00001946"/>
    </source>
</evidence>
<sequence>MEQPPTPQPDYSFGQAAGERLQRKTVDAEIGEDSDVEKILPDVGKHRNFISQPTFQPSYFAAGMKSIYDEQIADAATKDSEGNSPEVDETSGMEAAKQSPSGSESTANEPFEFGQKLDPEQLYTRQERIGRGAFGEVYKGLDNRTGQIVAIKIIDLEQAEDEIEDIQQEIMVLSQCDSPYVTKYYGSYLKGSKLWVIMEYLGGGSALDLTKSGKLEEAHIAVIIREILKGLEYLHSERKIHRDIKAANVLLSEHGDVKVADFGVAGQLTETVKKRITFVGTPFWMAPEVIKQASYDFKADIWSLGITAIELANGEPPHSDLHPMRVLFLIPKNPPPQLTGSQWSRTFKDFIELCLNKDPENRPSAKELLKHAFVRRAKKNSILIELIERSAEYKARLGPSSDSDQDDDLDSNNGTNDWEFTTVRAPQKASISDQEADNQDTVRVRPSVGVRAAVAAQNSRRRDSGASGSEPSPDGTVVSRNNDPRIAQIAYELRQSSLRSSNAPYKSSSGMHYSNAIVGNSSSQNDTLGSQAISNATTIAVASPTNSPTSSLHRRQISVNAAASMAPLAQARHAHVSVNGSAPYGTSNGRSSASAVHSSENHYQPSSYASSSSSVPESQQDAYEPRRKGALEYTLLPALDKLARTRHSGADLDAVAMALKHAERNCPGVCDQLLVELLTTIAFPQATESELQAAVERLTTRPT</sequence>
<keyword evidence="10 16" id="KW-0547">Nucleotide-binding</keyword>
<evidence type="ECO:0000256" key="9">
    <source>
        <dbReference type="ARBA" id="ARBA00022723"/>
    </source>
</evidence>
<keyword evidence="11 20" id="KW-0418">Kinase</keyword>
<feature type="binding site" evidence="16">
    <location>
        <position position="152"/>
    </location>
    <ligand>
        <name>ATP</name>
        <dbReference type="ChEBI" id="CHEBI:30616"/>
    </ligand>
</feature>
<evidence type="ECO:0000256" key="6">
    <source>
        <dbReference type="ARBA" id="ARBA00022527"/>
    </source>
</evidence>
<dbReference type="PROSITE" id="PS00107">
    <property type="entry name" value="PROTEIN_KINASE_ATP"/>
    <property type="match status" value="1"/>
</dbReference>
<dbReference type="Gene3D" id="1.10.510.10">
    <property type="entry name" value="Transferase(Phosphotransferase) domain 1"/>
    <property type="match status" value="1"/>
</dbReference>
<dbReference type="PROSITE" id="PS50011">
    <property type="entry name" value="PROTEIN_KINASE_DOM"/>
    <property type="match status" value="1"/>
</dbReference>
<keyword evidence="12 16" id="KW-0067">ATP-binding</keyword>
<comment type="catalytic activity">
    <reaction evidence="14">
        <text>L-threonyl-[protein] + ATP = O-phospho-L-threonyl-[protein] + ADP + H(+)</text>
        <dbReference type="Rhea" id="RHEA:46608"/>
        <dbReference type="Rhea" id="RHEA-COMP:11060"/>
        <dbReference type="Rhea" id="RHEA-COMP:11605"/>
        <dbReference type="ChEBI" id="CHEBI:15378"/>
        <dbReference type="ChEBI" id="CHEBI:30013"/>
        <dbReference type="ChEBI" id="CHEBI:30616"/>
        <dbReference type="ChEBI" id="CHEBI:61977"/>
        <dbReference type="ChEBI" id="CHEBI:456216"/>
        <dbReference type="EC" id="2.7.11.1"/>
    </reaction>
</comment>
<keyword evidence="8" id="KW-0808">Transferase</keyword>